<feature type="region of interest" description="Disordered" evidence="1">
    <location>
        <begin position="237"/>
        <end position="263"/>
    </location>
</feature>
<reference evidence="2" key="1">
    <citation type="journal article" date="2021" name="Nat. Commun.">
        <title>Genetic determinants of endophytism in the Arabidopsis root mycobiome.</title>
        <authorList>
            <person name="Mesny F."/>
            <person name="Miyauchi S."/>
            <person name="Thiergart T."/>
            <person name="Pickel B."/>
            <person name="Atanasova L."/>
            <person name="Karlsson M."/>
            <person name="Huettel B."/>
            <person name="Barry K.W."/>
            <person name="Haridas S."/>
            <person name="Chen C."/>
            <person name="Bauer D."/>
            <person name="Andreopoulos W."/>
            <person name="Pangilinan J."/>
            <person name="LaButti K."/>
            <person name="Riley R."/>
            <person name="Lipzen A."/>
            <person name="Clum A."/>
            <person name="Drula E."/>
            <person name="Henrissat B."/>
            <person name="Kohler A."/>
            <person name="Grigoriev I.V."/>
            <person name="Martin F.M."/>
            <person name="Hacquard S."/>
        </authorList>
    </citation>
    <scope>NUCLEOTIDE SEQUENCE</scope>
    <source>
        <strain evidence="2">MPI-CAGE-CH-0230</strain>
    </source>
</reference>
<keyword evidence="3" id="KW-1185">Reference proteome</keyword>
<evidence type="ECO:0000256" key="1">
    <source>
        <dbReference type="SAM" id="MobiDB-lite"/>
    </source>
</evidence>
<dbReference type="AlphaFoldDB" id="A0A9P9BNC5"/>
<evidence type="ECO:0000313" key="2">
    <source>
        <dbReference type="EMBL" id="KAH7027249.1"/>
    </source>
</evidence>
<dbReference type="RefSeq" id="XP_046010048.1">
    <property type="nucleotide sequence ID" value="XM_046156949.1"/>
</dbReference>
<dbReference type="EMBL" id="JAGTJQ010000007">
    <property type="protein sequence ID" value="KAH7027249.1"/>
    <property type="molecule type" value="Genomic_DNA"/>
</dbReference>
<evidence type="ECO:0000313" key="3">
    <source>
        <dbReference type="Proteomes" id="UP000756346"/>
    </source>
</evidence>
<sequence>MPGRRDACAWGGARLPLSPGACPHYRGTALMISSCSHQIASALVTEHTEHDDEPHLSFVMGDTSPCSSLDSTAQLHNDQQSMITALTFLKHNRSLVLSARRACVWTHFPGPLGTIHVFSPPTLADEARFSQQSKMPISKRTELRPLSYSRPAAVLCFQKGVTRVASGELVFEHQSACGSESAGFQDPPSNYSKEQHRDIKVMPAYLSLCGQRDKTTVLPVCHESSQRLPMNVGLNMRGTHHTKPDQSGTSLAPARGHHSQQSATGMRIGWFRTIMELKRGRSALPKQEKNPSLTAVTPDRYSRMASNMPLLAGLPIAGTNAKYPQQRHWPNLPSNDPDDGAVVHNCPGGA</sequence>
<gene>
    <name evidence="2" type="ORF">B0I36DRAFT_350813</name>
</gene>
<dbReference type="Proteomes" id="UP000756346">
    <property type="component" value="Unassembled WGS sequence"/>
</dbReference>
<dbReference type="GeneID" id="70186495"/>
<protein>
    <submittedName>
        <fullName evidence="2">Uncharacterized protein</fullName>
    </submittedName>
</protein>
<comment type="caution">
    <text evidence="2">The sequence shown here is derived from an EMBL/GenBank/DDBJ whole genome shotgun (WGS) entry which is preliminary data.</text>
</comment>
<accession>A0A9P9BNC5</accession>
<proteinExistence type="predicted"/>
<name>A0A9P9BNC5_9PEZI</name>
<organism evidence="2 3">
    <name type="scientific">Microdochium trichocladiopsis</name>
    <dbReference type="NCBI Taxonomy" id="1682393"/>
    <lineage>
        <taxon>Eukaryota</taxon>
        <taxon>Fungi</taxon>
        <taxon>Dikarya</taxon>
        <taxon>Ascomycota</taxon>
        <taxon>Pezizomycotina</taxon>
        <taxon>Sordariomycetes</taxon>
        <taxon>Xylariomycetidae</taxon>
        <taxon>Xylariales</taxon>
        <taxon>Microdochiaceae</taxon>
        <taxon>Microdochium</taxon>
    </lineage>
</organism>